<name>A0ABQ9TSW9_SAGOE</name>
<protein>
    <submittedName>
        <fullName evidence="2">Uncharacterized protein</fullName>
    </submittedName>
</protein>
<accession>A0ABQ9TSW9</accession>
<organism evidence="2 3">
    <name type="scientific">Saguinus oedipus</name>
    <name type="common">Cotton-top tamarin</name>
    <name type="synonym">Oedipomidas oedipus</name>
    <dbReference type="NCBI Taxonomy" id="9490"/>
    <lineage>
        <taxon>Eukaryota</taxon>
        <taxon>Metazoa</taxon>
        <taxon>Chordata</taxon>
        <taxon>Craniata</taxon>
        <taxon>Vertebrata</taxon>
        <taxon>Euteleostomi</taxon>
        <taxon>Mammalia</taxon>
        <taxon>Eutheria</taxon>
        <taxon>Euarchontoglires</taxon>
        <taxon>Primates</taxon>
        <taxon>Haplorrhini</taxon>
        <taxon>Platyrrhini</taxon>
        <taxon>Cebidae</taxon>
        <taxon>Callitrichinae</taxon>
        <taxon>Saguinus</taxon>
    </lineage>
</organism>
<proteinExistence type="predicted"/>
<reference evidence="2 3" key="1">
    <citation type="submission" date="2023-05" db="EMBL/GenBank/DDBJ databases">
        <title>B98-5 Cell Line De Novo Hybrid Assembly: An Optical Mapping Approach.</title>
        <authorList>
            <person name="Kananen K."/>
            <person name="Auerbach J.A."/>
            <person name="Kautto E."/>
            <person name="Blachly J.S."/>
        </authorList>
    </citation>
    <scope>NUCLEOTIDE SEQUENCE [LARGE SCALE GENOMIC DNA]</scope>
    <source>
        <strain evidence="2">B95-8</strain>
        <tissue evidence="2">Cell line</tissue>
    </source>
</reference>
<keyword evidence="3" id="KW-1185">Reference proteome</keyword>
<evidence type="ECO:0000256" key="1">
    <source>
        <dbReference type="SAM" id="MobiDB-lite"/>
    </source>
</evidence>
<dbReference type="Proteomes" id="UP001266305">
    <property type="component" value="Unassembled WGS sequence"/>
</dbReference>
<sequence>MDPVPEPHDPVPADLFPYPGRFLPPVWASPGAWAQGDRLSTATAKLGPGRAVSVSPSSLNPGVHLAADTSRTFPAEGKPPLSLARGSGARLGTSLSPSTVRETPERRKAVPGALSGRSCALQGWIGGRARTLGRRCALAGTDWAGLPGFRKDGFGGEPHKGAGGSEPQSDALLGLSLLDVDEDIALKKCQGALRRKTQHPEWPPRWRGRV</sequence>
<dbReference type="EMBL" id="JASSZA010000019">
    <property type="protein sequence ID" value="KAK2087503.1"/>
    <property type="molecule type" value="Genomic_DNA"/>
</dbReference>
<evidence type="ECO:0000313" key="2">
    <source>
        <dbReference type="EMBL" id="KAK2087503.1"/>
    </source>
</evidence>
<evidence type="ECO:0000313" key="3">
    <source>
        <dbReference type="Proteomes" id="UP001266305"/>
    </source>
</evidence>
<feature type="region of interest" description="Disordered" evidence="1">
    <location>
        <begin position="70"/>
        <end position="111"/>
    </location>
</feature>
<comment type="caution">
    <text evidence="2">The sequence shown here is derived from an EMBL/GenBank/DDBJ whole genome shotgun (WGS) entry which is preliminary data.</text>
</comment>
<gene>
    <name evidence="2" type="ORF">P7K49_033410</name>
</gene>